<dbReference type="KEGG" id="bgt:106075897"/>
<dbReference type="Pfam" id="PF08266">
    <property type="entry name" value="Cadherin_2"/>
    <property type="match status" value="1"/>
</dbReference>
<dbReference type="PRINTS" id="PR00205">
    <property type="entry name" value="CADHERIN"/>
</dbReference>
<organism evidence="17 18">
    <name type="scientific">Biomphalaria glabrata</name>
    <name type="common">Bloodfluke planorb</name>
    <name type="synonym">Freshwater snail</name>
    <dbReference type="NCBI Taxonomy" id="6526"/>
    <lineage>
        <taxon>Eukaryota</taxon>
        <taxon>Metazoa</taxon>
        <taxon>Spiralia</taxon>
        <taxon>Lophotrochozoa</taxon>
        <taxon>Mollusca</taxon>
        <taxon>Gastropoda</taxon>
        <taxon>Heterobranchia</taxon>
        <taxon>Euthyneura</taxon>
        <taxon>Panpulmonata</taxon>
        <taxon>Hygrophila</taxon>
        <taxon>Lymnaeoidea</taxon>
        <taxon>Planorbidae</taxon>
        <taxon>Biomphalaria</taxon>
    </lineage>
</organism>
<sequence>MPHHSAWKNCVFFSLCVVLMAEASAQKIELEYSIQEEVPINQPIGNIVQHPVLFNYVQGLATRDLRFSFLAEGNPQASYISINETSGDLKTASRIDRETLCRRQVTCELRVQTAVQADLSSFFMLVLVKIVILDINDNAPAFASNVFSLRIPESEGAGATYLLPTATDPDTGVGNSIIAYNTVETGAPFTLLVSGSSAASFEIRMRLDDSLDREVTPSYQVLVRALDGGEPRLTGTLTVNVEIADVNDNAPVFERRRYSANVSEGNPVDTVVVTVRAADQDVGPNGTVTYVMLPTQDDLDVFSMFAINNVTGEIRTLAPLDKYAGRTYSLSIQAQDSGPTPKADQTYVDISVLDTRNSPPNILLHVLRTAGKTSQVSELAELGRVVAYFSVSDPDPKTSPNSVVTCSTDSDQFELQAMDQNQYKVILSKRLDREQAAYHSVSVTCFDAGSPPLNATANFLVEVQDENDNAPVFDSLFYTADVSEGPVNADNSIILRVHASDNDVGINSQITYKLADRSDNDFGINGEGDLYVSRARGLDREDKVKGPRRELTVMAIDGGNPALTGIATVVVTVRDVNDNPPKFSEPVYYFNVPENSQSGRIVNNLSATDDDADMNAIFYFKMLPSYKHKMPFEVGLDGNIRVSGDLDRERQANYDFQVIVYDLGEPPLTSTVTVHVKVTDVNDNAPVFMFPNDDNYTLHIPHTLGANTVFANIIATDKDEGRNGALVYSLEGGNGSRFFDIVSDSGKVLLTRPLSVSDVGIHVLNVMAHDLGYHNQESTQAVLHIHVFEGNATLAHLEGGIGFRNILVVIILIVVTLVLALIILMTIILIRRVDRQRRLYHAKQEETKADTSVRHFYPCQVQDVESPSGVSDDNDDFKECSKKKKEVSFSLDEDNNINQTPTMTTFSPVVSDKYDPLVEADRDKLKNDVLTSNHYQAESLHKSSSSKKDINSFNFHQVHPTGSNVLTNRQAAHPHRHHDDNLSDASGDLSTSDSGRGGSDVELQSHGGVSKDSGDSSFTSQRVFNSHNNLSSVSSTSSNVFNNSSAGVRGAASNKSVHFQNIHPDPVNVGSFLSPMASASFMGRQPRVANYAIGGAPTTMAGASGSPLFAPNLSPNEVISNRHATFNMNGRRPSPSSLATDGHRNQSLINFSAHPNTRHPIPFNPTGGESTDLTSGRRSNMSQRSNSGMDVTWDADTTTSGSYTVDPQELCDEIDKLFFNEVKDVIV</sequence>
<dbReference type="VEuPathDB" id="VectorBase:BGLAX_047139"/>
<keyword evidence="2" id="KW-0245">EGF-like domain</keyword>
<keyword evidence="10" id="KW-1015">Disulfide bond</keyword>
<evidence type="ECO:0000256" key="9">
    <source>
        <dbReference type="ARBA" id="ARBA00023136"/>
    </source>
</evidence>
<dbReference type="GO" id="GO:0005509">
    <property type="term" value="F:calcium ion binding"/>
    <property type="evidence" value="ECO:0007669"/>
    <property type="project" value="UniProtKB-UniRule"/>
</dbReference>
<evidence type="ECO:0000256" key="14">
    <source>
        <dbReference type="SAM" id="Phobius"/>
    </source>
</evidence>
<evidence type="ECO:0000259" key="16">
    <source>
        <dbReference type="PROSITE" id="PS50268"/>
    </source>
</evidence>
<feature type="compositionally biased region" description="Polar residues" evidence="13">
    <location>
        <begin position="1167"/>
        <end position="1194"/>
    </location>
</feature>
<dbReference type="InterPro" id="IPR002126">
    <property type="entry name" value="Cadherin-like_dom"/>
</dbReference>
<evidence type="ECO:0000256" key="3">
    <source>
        <dbReference type="ARBA" id="ARBA00022692"/>
    </source>
</evidence>
<keyword evidence="5" id="KW-0677">Repeat</keyword>
<evidence type="ECO:0000256" key="8">
    <source>
        <dbReference type="ARBA" id="ARBA00022989"/>
    </source>
</evidence>
<feature type="domain" description="Cadherin" evidence="16">
    <location>
        <begin position="584"/>
        <end position="688"/>
    </location>
</feature>
<dbReference type="FunFam" id="2.60.40.60:FF:000266">
    <property type="entry name" value="Cadherin 23"/>
    <property type="match status" value="1"/>
</dbReference>
<dbReference type="PANTHER" id="PTHR24025">
    <property type="entry name" value="DESMOGLEIN FAMILY MEMBER"/>
    <property type="match status" value="1"/>
</dbReference>
<dbReference type="AlphaFoldDB" id="A0A2C9JBN7"/>
<keyword evidence="9 14" id="KW-0472">Membrane</keyword>
<dbReference type="OrthoDB" id="6252479at2759"/>
<feature type="transmembrane region" description="Helical" evidence="14">
    <location>
        <begin position="806"/>
        <end position="830"/>
    </location>
</feature>
<evidence type="ECO:0000256" key="4">
    <source>
        <dbReference type="ARBA" id="ARBA00022729"/>
    </source>
</evidence>
<evidence type="ECO:0000256" key="2">
    <source>
        <dbReference type="ARBA" id="ARBA00022536"/>
    </source>
</evidence>
<evidence type="ECO:0000256" key="6">
    <source>
        <dbReference type="ARBA" id="ARBA00022837"/>
    </source>
</evidence>
<evidence type="ECO:0000256" key="5">
    <source>
        <dbReference type="ARBA" id="ARBA00022737"/>
    </source>
</evidence>
<evidence type="ECO:0000256" key="15">
    <source>
        <dbReference type="SAM" id="SignalP"/>
    </source>
</evidence>
<dbReference type="FunFam" id="2.60.40.60:FF:000013">
    <property type="entry name" value="Cadherin EGF LAG seven-pass G-type receptor"/>
    <property type="match status" value="1"/>
</dbReference>
<dbReference type="CDD" id="cd11304">
    <property type="entry name" value="Cadherin_repeat"/>
    <property type="match status" value="7"/>
</dbReference>
<dbReference type="VEuPathDB" id="VectorBase:BGLB000127"/>
<keyword evidence="3 14" id="KW-0812">Transmembrane</keyword>
<feature type="domain" description="Cadherin" evidence="16">
    <location>
        <begin position="143"/>
        <end position="253"/>
    </location>
</feature>
<keyword evidence="7" id="KW-0130">Cell adhesion</keyword>
<keyword evidence="11" id="KW-0325">Glycoprotein</keyword>
<dbReference type="FunFam" id="2.60.40.60:FF:000116">
    <property type="entry name" value="Dachsous cadherin-related 2"/>
    <property type="match status" value="1"/>
</dbReference>
<accession>A0A2C9JBN7</accession>
<evidence type="ECO:0000313" key="18">
    <source>
        <dbReference type="Proteomes" id="UP000076420"/>
    </source>
</evidence>
<evidence type="ECO:0000256" key="13">
    <source>
        <dbReference type="SAM" id="MobiDB-lite"/>
    </source>
</evidence>
<dbReference type="SUPFAM" id="SSF49313">
    <property type="entry name" value="Cadherin-like"/>
    <property type="match status" value="7"/>
</dbReference>
<dbReference type="InterPro" id="IPR020894">
    <property type="entry name" value="Cadherin_CS"/>
</dbReference>
<name>A0A2C9JBN7_BIOGL</name>
<dbReference type="Pfam" id="PF00028">
    <property type="entry name" value="Cadherin"/>
    <property type="match status" value="6"/>
</dbReference>
<protein>
    <recommendedName>
        <fullName evidence="16">Cadherin domain-containing protein</fullName>
    </recommendedName>
</protein>
<dbReference type="InterPro" id="IPR013164">
    <property type="entry name" value="Cadherin_N"/>
</dbReference>
<reference evidence="17" key="1">
    <citation type="submission" date="2020-05" db="UniProtKB">
        <authorList>
            <consortium name="EnsemblMetazoa"/>
        </authorList>
    </citation>
    <scope>IDENTIFICATION</scope>
    <source>
        <strain evidence="17">BB02</strain>
    </source>
</reference>
<feature type="signal peptide" evidence="15">
    <location>
        <begin position="1"/>
        <end position="25"/>
    </location>
</feature>
<comment type="subcellular location">
    <subcellularLocation>
        <location evidence="1">Membrane</location>
    </subcellularLocation>
</comment>
<dbReference type="PANTHER" id="PTHR24025:SF31">
    <property type="entry name" value="NEURAL-CADHERIN"/>
    <property type="match status" value="1"/>
</dbReference>
<proteinExistence type="predicted"/>
<gene>
    <name evidence="17" type="primary">106075897</name>
</gene>
<dbReference type="FunFam" id="2.60.40.60:FF:000092">
    <property type="entry name" value="Protocadherin 8"/>
    <property type="match status" value="3"/>
</dbReference>
<feature type="domain" description="Cadherin" evidence="16">
    <location>
        <begin position="692"/>
        <end position="803"/>
    </location>
</feature>
<feature type="domain" description="Cadherin" evidence="16">
    <location>
        <begin position="474"/>
        <end position="583"/>
    </location>
</feature>
<keyword evidence="6 12" id="KW-0106">Calcium</keyword>
<dbReference type="GO" id="GO:0005886">
    <property type="term" value="C:plasma membrane"/>
    <property type="evidence" value="ECO:0007669"/>
    <property type="project" value="InterPro"/>
</dbReference>
<evidence type="ECO:0000256" key="7">
    <source>
        <dbReference type="ARBA" id="ARBA00022889"/>
    </source>
</evidence>
<dbReference type="InterPro" id="IPR015919">
    <property type="entry name" value="Cadherin-like_sf"/>
</dbReference>
<dbReference type="STRING" id="6526.A0A2C9JBN7"/>
<dbReference type="GO" id="GO:0005911">
    <property type="term" value="C:cell-cell junction"/>
    <property type="evidence" value="ECO:0007669"/>
    <property type="project" value="TreeGrafter"/>
</dbReference>
<feature type="chain" id="PRO_5012067350" description="Cadherin domain-containing protein" evidence="15">
    <location>
        <begin position="26"/>
        <end position="1227"/>
    </location>
</feature>
<evidence type="ECO:0000256" key="1">
    <source>
        <dbReference type="ARBA" id="ARBA00004370"/>
    </source>
</evidence>
<feature type="domain" description="Cadherin" evidence="16">
    <location>
        <begin position="368"/>
        <end position="473"/>
    </location>
</feature>
<dbReference type="PROSITE" id="PS50268">
    <property type="entry name" value="CADHERIN_2"/>
    <property type="match status" value="7"/>
</dbReference>
<evidence type="ECO:0000256" key="10">
    <source>
        <dbReference type="ARBA" id="ARBA00023157"/>
    </source>
</evidence>
<evidence type="ECO:0000256" key="11">
    <source>
        <dbReference type="ARBA" id="ARBA00023180"/>
    </source>
</evidence>
<evidence type="ECO:0000313" key="17">
    <source>
        <dbReference type="EnsemblMetazoa" id="BGLB000127-PC"/>
    </source>
</evidence>
<keyword evidence="4 15" id="KW-0732">Signal</keyword>
<dbReference type="PROSITE" id="PS00232">
    <property type="entry name" value="CADHERIN_1"/>
    <property type="match status" value="3"/>
</dbReference>
<feature type="region of interest" description="Disordered" evidence="13">
    <location>
        <begin position="1153"/>
        <end position="1194"/>
    </location>
</feature>
<feature type="domain" description="Cadherin" evidence="16">
    <location>
        <begin position="65"/>
        <end position="142"/>
    </location>
</feature>
<feature type="region of interest" description="Disordered" evidence="13">
    <location>
        <begin position="970"/>
        <end position="1022"/>
    </location>
</feature>
<keyword evidence="8 14" id="KW-1133">Transmembrane helix</keyword>
<dbReference type="EnsemblMetazoa" id="BGLB000127-RC">
    <property type="protein sequence ID" value="BGLB000127-PC"/>
    <property type="gene ID" value="BGLB000127"/>
</dbReference>
<evidence type="ECO:0000256" key="12">
    <source>
        <dbReference type="PROSITE-ProRule" id="PRU00043"/>
    </source>
</evidence>
<dbReference type="Gene3D" id="2.60.40.60">
    <property type="entry name" value="Cadherins"/>
    <property type="match status" value="7"/>
</dbReference>
<dbReference type="SMART" id="SM00112">
    <property type="entry name" value="CA"/>
    <property type="match status" value="7"/>
</dbReference>
<dbReference type="InterPro" id="IPR050971">
    <property type="entry name" value="Cadherin-domain_protein"/>
</dbReference>
<feature type="domain" description="Cadherin" evidence="16">
    <location>
        <begin position="254"/>
        <end position="362"/>
    </location>
</feature>
<dbReference type="GO" id="GO:0007156">
    <property type="term" value="P:homophilic cell adhesion via plasma membrane adhesion molecules"/>
    <property type="evidence" value="ECO:0007669"/>
    <property type="project" value="InterPro"/>
</dbReference>
<dbReference type="Proteomes" id="UP000076420">
    <property type="component" value="Unassembled WGS sequence"/>
</dbReference>